<dbReference type="eggNOG" id="COG0526">
    <property type="taxonomic scope" value="Bacteria"/>
</dbReference>
<dbReference type="InterPro" id="IPR036249">
    <property type="entry name" value="Thioredoxin-like_sf"/>
</dbReference>
<sequence length="156" mass="16676">MPQLPNFGPIGELAVSEWIGTPPAPTMAELRGQVVAIEAFQMLCPGCVTHGLPQAARLQRDFGQDIVVFGLHTVFEHHAVMGVEALRVFLAEFRTPFPVAVDEPRGVGLPVTMQRLGLQGTPTLLLVDRNGDIRFRGLGTVEDIALGVAVGTLIGS</sequence>
<dbReference type="EMBL" id="BAHD01000026">
    <property type="protein sequence ID" value="GAB95752.1"/>
    <property type="molecule type" value="Genomic_DNA"/>
</dbReference>
<dbReference type="CDD" id="cd02966">
    <property type="entry name" value="TlpA_like_family"/>
    <property type="match status" value="1"/>
</dbReference>
<dbReference type="InterPro" id="IPR050553">
    <property type="entry name" value="Thioredoxin_ResA/DsbE_sf"/>
</dbReference>
<organism evidence="1 2">
    <name type="scientific">Kineosphaera limosa NBRC 100340</name>
    <dbReference type="NCBI Taxonomy" id="1184609"/>
    <lineage>
        <taxon>Bacteria</taxon>
        <taxon>Bacillati</taxon>
        <taxon>Actinomycetota</taxon>
        <taxon>Actinomycetes</taxon>
        <taxon>Micrococcales</taxon>
        <taxon>Dermatophilaceae</taxon>
        <taxon>Kineosphaera</taxon>
    </lineage>
</organism>
<evidence type="ECO:0000313" key="2">
    <source>
        <dbReference type="Proteomes" id="UP000008366"/>
    </source>
</evidence>
<dbReference type="AlphaFoldDB" id="K6WUI3"/>
<protein>
    <submittedName>
        <fullName evidence="1">Putative thiol-disulfide oxidoreductase</fullName>
    </submittedName>
</protein>
<dbReference type="STRING" id="1184609.KILIM_026_00230"/>
<name>K6WUI3_9MICO</name>
<keyword evidence="2" id="KW-1185">Reference proteome</keyword>
<accession>K6WUI3</accession>
<dbReference type="SUPFAM" id="SSF52833">
    <property type="entry name" value="Thioredoxin-like"/>
    <property type="match status" value="1"/>
</dbReference>
<dbReference type="Gene3D" id="3.40.30.10">
    <property type="entry name" value="Glutaredoxin"/>
    <property type="match status" value="1"/>
</dbReference>
<comment type="caution">
    <text evidence="1">The sequence shown here is derived from an EMBL/GenBank/DDBJ whole genome shotgun (WGS) entry which is preliminary data.</text>
</comment>
<proteinExistence type="predicted"/>
<dbReference type="OrthoDB" id="9811352at2"/>
<reference evidence="1 2" key="1">
    <citation type="submission" date="2012-08" db="EMBL/GenBank/DDBJ databases">
        <title>Whole genome shotgun sequence of Kineosphaera limosa NBRC 100340.</title>
        <authorList>
            <person name="Yoshida I."/>
            <person name="Isaki S."/>
            <person name="Hosoyama A."/>
            <person name="Tsuchikane K."/>
            <person name="Katsumata H."/>
            <person name="Ando Y."/>
            <person name="Ohji S."/>
            <person name="Hamada M."/>
            <person name="Tamura T."/>
            <person name="Yamazoe A."/>
            <person name="Yamazaki S."/>
            <person name="Fujita N."/>
        </authorList>
    </citation>
    <scope>NUCLEOTIDE SEQUENCE [LARGE SCALE GENOMIC DNA]</scope>
    <source>
        <strain evidence="1 2">NBRC 100340</strain>
    </source>
</reference>
<dbReference type="RefSeq" id="WP_006592284.1">
    <property type="nucleotide sequence ID" value="NZ_BAHD01000026.1"/>
</dbReference>
<dbReference type="PANTHER" id="PTHR42852:SF13">
    <property type="entry name" value="PROTEIN DIPZ"/>
    <property type="match status" value="1"/>
</dbReference>
<gene>
    <name evidence="1" type="ORF">KILIM_026_00230</name>
</gene>
<dbReference type="PANTHER" id="PTHR42852">
    <property type="entry name" value="THIOL:DISULFIDE INTERCHANGE PROTEIN DSBE"/>
    <property type="match status" value="1"/>
</dbReference>
<dbReference type="Proteomes" id="UP000008366">
    <property type="component" value="Unassembled WGS sequence"/>
</dbReference>
<evidence type="ECO:0000313" key="1">
    <source>
        <dbReference type="EMBL" id="GAB95752.1"/>
    </source>
</evidence>